<dbReference type="Gene3D" id="1.10.357.10">
    <property type="entry name" value="Tetracycline Repressor, domain 2"/>
    <property type="match status" value="1"/>
</dbReference>
<keyword evidence="3 5" id="KW-0238">DNA-binding</keyword>
<comment type="caution">
    <text evidence="7">The sequence shown here is derived from an EMBL/GenBank/DDBJ whole genome shotgun (WGS) entry which is preliminary data.</text>
</comment>
<keyword evidence="2" id="KW-0805">Transcription regulation</keyword>
<keyword evidence="8" id="KW-1185">Reference proteome</keyword>
<dbReference type="RefSeq" id="WP_280759453.1">
    <property type="nucleotide sequence ID" value="NZ_JARXVC010000003.1"/>
</dbReference>
<dbReference type="InterPro" id="IPR009057">
    <property type="entry name" value="Homeodomain-like_sf"/>
</dbReference>
<evidence type="ECO:0000256" key="2">
    <source>
        <dbReference type="ARBA" id="ARBA00023015"/>
    </source>
</evidence>
<dbReference type="PANTHER" id="PTHR30055">
    <property type="entry name" value="HTH-TYPE TRANSCRIPTIONAL REGULATOR RUTR"/>
    <property type="match status" value="1"/>
</dbReference>
<dbReference type="InterPro" id="IPR050109">
    <property type="entry name" value="HTH-type_TetR-like_transc_reg"/>
</dbReference>
<dbReference type="SUPFAM" id="SSF46689">
    <property type="entry name" value="Homeodomain-like"/>
    <property type="match status" value="1"/>
</dbReference>
<dbReference type="InterPro" id="IPR036271">
    <property type="entry name" value="Tet_transcr_reg_TetR-rel_C_sf"/>
</dbReference>
<dbReference type="Pfam" id="PF00440">
    <property type="entry name" value="TetR_N"/>
    <property type="match status" value="1"/>
</dbReference>
<evidence type="ECO:0000313" key="7">
    <source>
        <dbReference type="EMBL" id="MDH6280089.1"/>
    </source>
</evidence>
<evidence type="ECO:0000256" key="3">
    <source>
        <dbReference type="ARBA" id="ARBA00023125"/>
    </source>
</evidence>
<dbReference type="PRINTS" id="PR00455">
    <property type="entry name" value="HTHTETR"/>
</dbReference>
<dbReference type="EMBL" id="JARXVC010000003">
    <property type="protein sequence ID" value="MDH6280089.1"/>
    <property type="molecule type" value="Genomic_DNA"/>
</dbReference>
<reference evidence="7 8" key="1">
    <citation type="submission" date="2023-04" db="EMBL/GenBank/DDBJ databases">
        <title>Forest soil microbial communities from Buena Vista Peninsula, Colon Province, Panama.</title>
        <authorList>
            <person name="Bouskill N."/>
        </authorList>
    </citation>
    <scope>NUCLEOTIDE SEQUENCE [LARGE SCALE GENOMIC DNA]</scope>
    <source>
        <strain evidence="7 8">CFH S0262</strain>
    </source>
</reference>
<accession>A0ABT6M9L8</accession>
<feature type="domain" description="HTH tetR-type" evidence="6">
    <location>
        <begin position="12"/>
        <end position="72"/>
    </location>
</feature>
<gene>
    <name evidence="7" type="ORF">M2280_001301</name>
</gene>
<organism evidence="7 8">
    <name type="scientific">Prescottella agglutinans</name>
    <dbReference type="NCBI Taxonomy" id="1644129"/>
    <lineage>
        <taxon>Bacteria</taxon>
        <taxon>Bacillati</taxon>
        <taxon>Actinomycetota</taxon>
        <taxon>Actinomycetes</taxon>
        <taxon>Mycobacteriales</taxon>
        <taxon>Nocardiaceae</taxon>
        <taxon>Prescottella</taxon>
    </lineage>
</organism>
<protein>
    <submittedName>
        <fullName evidence="7">AcrR family transcriptional regulator</fullName>
    </submittedName>
</protein>
<dbReference type="InterPro" id="IPR001647">
    <property type="entry name" value="HTH_TetR"/>
</dbReference>
<dbReference type="PROSITE" id="PS50977">
    <property type="entry name" value="HTH_TETR_2"/>
    <property type="match status" value="1"/>
</dbReference>
<proteinExistence type="predicted"/>
<dbReference type="PANTHER" id="PTHR30055:SF226">
    <property type="entry name" value="HTH-TYPE TRANSCRIPTIONAL REGULATOR PKSA"/>
    <property type="match status" value="1"/>
</dbReference>
<evidence type="ECO:0000259" key="6">
    <source>
        <dbReference type="PROSITE" id="PS50977"/>
    </source>
</evidence>
<dbReference type="Pfam" id="PF13977">
    <property type="entry name" value="TetR_C_6"/>
    <property type="match status" value="1"/>
</dbReference>
<evidence type="ECO:0000313" key="8">
    <source>
        <dbReference type="Proteomes" id="UP001160334"/>
    </source>
</evidence>
<dbReference type="Proteomes" id="UP001160334">
    <property type="component" value="Unassembled WGS sequence"/>
</dbReference>
<evidence type="ECO:0000256" key="5">
    <source>
        <dbReference type="PROSITE-ProRule" id="PRU00335"/>
    </source>
</evidence>
<keyword evidence="1" id="KW-0678">Repressor</keyword>
<dbReference type="InterPro" id="IPR039538">
    <property type="entry name" value="BetI_C"/>
</dbReference>
<keyword evidence="4" id="KW-0804">Transcription</keyword>
<feature type="DNA-binding region" description="H-T-H motif" evidence="5">
    <location>
        <begin position="35"/>
        <end position="54"/>
    </location>
</feature>
<evidence type="ECO:0000256" key="1">
    <source>
        <dbReference type="ARBA" id="ARBA00022491"/>
    </source>
</evidence>
<name>A0ABT6M9L8_9NOCA</name>
<evidence type="ECO:0000256" key="4">
    <source>
        <dbReference type="ARBA" id="ARBA00023163"/>
    </source>
</evidence>
<dbReference type="SUPFAM" id="SSF48498">
    <property type="entry name" value="Tetracyclin repressor-like, C-terminal domain"/>
    <property type="match status" value="1"/>
</dbReference>
<sequence>MTSGRGQYAKGARKRAEILTIALEVFAEEGYRGTSLRTVAQRSGLTVAGVMHYFESREHLLTEVIMRRDLMSQSSWGELFRSGATLEELAAELDTNGLVLEDLLDVLERNEQQPGLVELFVTLTAAAHDPEHPAHDRLRERYEGLEQLLTAGVARMQERGELRDDIAAGEIARLVIAVADGTQLQWLVTGEGGLSGPMATLWYDVLGASRPTKG</sequence>